<dbReference type="STRING" id="1246995.AFR_06830"/>
<evidence type="ECO:0000313" key="1">
    <source>
        <dbReference type="EMBL" id="AGZ39655.1"/>
    </source>
</evidence>
<dbReference type="HOGENOM" id="CLU_121942_1_0_11"/>
<evidence type="ECO:0000313" key="2">
    <source>
        <dbReference type="Proteomes" id="UP000017746"/>
    </source>
</evidence>
<dbReference type="RefSeq" id="WP_023359186.1">
    <property type="nucleotide sequence ID" value="NC_022657.1"/>
</dbReference>
<dbReference type="InterPro" id="IPR018988">
    <property type="entry name" value="DUF2000"/>
</dbReference>
<dbReference type="PATRIC" id="fig|1246995.3.peg.1395"/>
<dbReference type="EMBL" id="CP006272">
    <property type="protein sequence ID" value="AGZ39655.1"/>
    <property type="molecule type" value="Genomic_DNA"/>
</dbReference>
<organism evidence="1 2">
    <name type="scientific">Actinoplanes friuliensis DSM 7358</name>
    <dbReference type="NCBI Taxonomy" id="1246995"/>
    <lineage>
        <taxon>Bacteria</taxon>
        <taxon>Bacillati</taxon>
        <taxon>Actinomycetota</taxon>
        <taxon>Actinomycetes</taxon>
        <taxon>Micromonosporales</taxon>
        <taxon>Micromonosporaceae</taxon>
        <taxon>Actinoplanes</taxon>
    </lineage>
</organism>
<dbReference type="InterPro" id="IPR023476">
    <property type="entry name" value="Pep_tRNA_hydro_II_dom_sf"/>
</dbReference>
<evidence type="ECO:0008006" key="3">
    <source>
        <dbReference type="Google" id="ProtNLM"/>
    </source>
</evidence>
<dbReference type="OrthoDB" id="3692042at2"/>
<accession>U5VVC3</accession>
<name>U5VVC3_9ACTN</name>
<proteinExistence type="predicted"/>
<dbReference type="Gene3D" id="3.40.1490.10">
    <property type="entry name" value="Bit1"/>
    <property type="match status" value="1"/>
</dbReference>
<dbReference type="Proteomes" id="UP000017746">
    <property type="component" value="Chromosome"/>
</dbReference>
<dbReference type="SUPFAM" id="SSF102462">
    <property type="entry name" value="Peptidyl-tRNA hydrolase II"/>
    <property type="match status" value="1"/>
</dbReference>
<dbReference type="KEGG" id="afs:AFR_06830"/>
<dbReference type="Pfam" id="PF09391">
    <property type="entry name" value="DUF2000"/>
    <property type="match status" value="1"/>
</dbReference>
<keyword evidence="2" id="KW-1185">Reference proteome</keyword>
<reference evidence="1 2" key="1">
    <citation type="journal article" date="2014" name="J. Biotechnol.">
        <title>Complete genome sequence of the actinobacterium Actinoplanes friuliensis HAG 010964, producer of the lipopeptide antibiotic friulimycin.</title>
        <authorList>
            <person name="Ruckert C."/>
            <person name="Szczepanowski R."/>
            <person name="Albersmeier A."/>
            <person name="Goesmann A."/>
            <person name="Fischer N."/>
            <person name="Steinkamper A."/>
            <person name="Puhler A."/>
            <person name="Biener R."/>
            <person name="Schwartz D."/>
            <person name="Kalinowski J."/>
        </authorList>
    </citation>
    <scope>NUCLEOTIDE SEQUENCE [LARGE SCALE GENOMIC DNA]</scope>
    <source>
        <strain evidence="1 2">DSM 7358</strain>
    </source>
</reference>
<gene>
    <name evidence="1" type="ORF">AFR_06830</name>
</gene>
<dbReference type="eggNOG" id="COG4954">
    <property type="taxonomic scope" value="Bacteria"/>
</dbReference>
<dbReference type="AlphaFoldDB" id="U5VVC3"/>
<sequence>MDGINQVGFEPGEIRTDEPTRSARLKWVIVVDEELPAGRATNAAICVAAATTTAVTGLIGPEAKDAGGSVHPGLPWAGCSVLGASAARLAEIRARAVESLGVFVADMPTQGQSTRVYDEYLRQVGETAPDDLAYHAISLVGPRNRIDKLVHRLGLLA</sequence>
<protein>
    <recommendedName>
        <fullName evidence="3">DUF2000 domain-containing protein</fullName>
    </recommendedName>
</protein>